<comment type="catalytic activity">
    <reaction evidence="7">
        <text>(2E)-4-hydroxy-3-methylbut-2-enyl diphosphate + oxidized [flavodoxin] + H2O + 2 H(+) = 2-C-methyl-D-erythritol 2,4-cyclic diphosphate + reduced [flavodoxin]</text>
        <dbReference type="Rhea" id="RHEA:43604"/>
        <dbReference type="Rhea" id="RHEA-COMP:10622"/>
        <dbReference type="Rhea" id="RHEA-COMP:10623"/>
        <dbReference type="ChEBI" id="CHEBI:15377"/>
        <dbReference type="ChEBI" id="CHEBI:15378"/>
        <dbReference type="ChEBI" id="CHEBI:57618"/>
        <dbReference type="ChEBI" id="CHEBI:58210"/>
        <dbReference type="ChEBI" id="CHEBI:58483"/>
        <dbReference type="ChEBI" id="CHEBI:128753"/>
        <dbReference type="EC" id="1.17.7.3"/>
    </reaction>
</comment>
<evidence type="ECO:0000313" key="10">
    <source>
        <dbReference type="EMBL" id="AEF84971.1"/>
    </source>
</evidence>
<organism evidence="10 11">
    <name type="scientific">Treponema primitia (strain ATCC BAA-887 / DSM 12427 / ZAS-2)</name>
    <dbReference type="NCBI Taxonomy" id="545694"/>
    <lineage>
        <taxon>Bacteria</taxon>
        <taxon>Pseudomonadati</taxon>
        <taxon>Spirochaetota</taxon>
        <taxon>Spirochaetia</taxon>
        <taxon>Spirochaetales</taxon>
        <taxon>Treponemataceae</taxon>
        <taxon>Treponema</taxon>
    </lineage>
</organism>
<dbReference type="InterPro" id="IPR058579">
    <property type="entry name" value="IspG_C"/>
</dbReference>
<dbReference type="InterPro" id="IPR016425">
    <property type="entry name" value="IspG_bac"/>
</dbReference>
<evidence type="ECO:0000259" key="8">
    <source>
        <dbReference type="Pfam" id="PF04551"/>
    </source>
</evidence>
<name>F5YR82_TREPZ</name>
<dbReference type="GO" id="GO:0046429">
    <property type="term" value="F:4-hydroxy-3-methylbut-2-en-1-yl diphosphate synthase activity (ferredoxin)"/>
    <property type="evidence" value="ECO:0007669"/>
    <property type="project" value="UniProtKB-UniRule"/>
</dbReference>
<dbReference type="Pfam" id="PF04551">
    <property type="entry name" value="GcpE"/>
    <property type="match status" value="1"/>
</dbReference>
<comment type="pathway">
    <text evidence="7">Isoprenoid biosynthesis; isopentenyl diphosphate biosynthesis via DXP pathway; isopentenyl diphosphate from 1-deoxy-D-xylulose 5-phosphate: step 5/6.</text>
</comment>
<feature type="domain" description="IspG TIM-barrel" evidence="8">
    <location>
        <begin position="3"/>
        <end position="245"/>
    </location>
</feature>
<dbReference type="GO" id="GO:0005506">
    <property type="term" value="F:iron ion binding"/>
    <property type="evidence" value="ECO:0007669"/>
    <property type="project" value="InterPro"/>
</dbReference>
<gene>
    <name evidence="7 10" type="primary">ispG</name>
    <name evidence="10" type="ordered locus">TREPR_2651</name>
</gene>
<dbReference type="Proteomes" id="UP000009223">
    <property type="component" value="Chromosome"/>
</dbReference>
<comment type="function">
    <text evidence="7">Converts 2C-methyl-D-erythritol 2,4-cyclodiphosphate (ME-2,4cPP) into 1-hydroxy-2-methyl-2-(E)-butenyl 4-diphosphate.</text>
</comment>
<keyword evidence="2 7" id="KW-0479">Metal-binding</keyword>
<keyword evidence="4 7" id="KW-0408">Iron</keyword>
<feature type="binding site" evidence="7">
    <location>
        <position position="316"/>
    </location>
    <ligand>
        <name>[4Fe-4S] cluster</name>
        <dbReference type="ChEBI" id="CHEBI:49883"/>
    </ligand>
</feature>
<evidence type="ECO:0000256" key="6">
    <source>
        <dbReference type="ARBA" id="ARBA00023229"/>
    </source>
</evidence>
<dbReference type="InterPro" id="IPR045854">
    <property type="entry name" value="NO2/SO3_Rdtase_4Fe4S_sf"/>
</dbReference>
<evidence type="ECO:0000256" key="7">
    <source>
        <dbReference type="HAMAP-Rule" id="MF_00159"/>
    </source>
</evidence>
<dbReference type="GO" id="GO:0019288">
    <property type="term" value="P:isopentenyl diphosphate biosynthetic process, methylerythritol 4-phosphate pathway"/>
    <property type="evidence" value="ECO:0007669"/>
    <property type="project" value="UniProtKB-UniRule"/>
</dbReference>
<dbReference type="NCBIfam" id="TIGR00612">
    <property type="entry name" value="ispG_gcpE"/>
    <property type="match status" value="1"/>
</dbReference>
<feature type="binding site" evidence="7">
    <location>
        <position position="274"/>
    </location>
    <ligand>
        <name>[4Fe-4S] cluster</name>
        <dbReference type="ChEBI" id="CHEBI:49883"/>
    </ligand>
</feature>
<evidence type="ECO:0000256" key="2">
    <source>
        <dbReference type="ARBA" id="ARBA00022723"/>
    </source>
</evidence>
<feature type="domain" description="IspG C-terminal" evidence="9">
    <location>
        <begin position="271"/>
        <end position="357"/>
    </location>
</feature>
<dbReference type="eggNOG" id="COG0821">
    <property type="taxonomic scope" value="Bacteria"/>
</dbReference>
<evidence type="ECO:0000256" key="5">
    <source>
        <dbReference type="ARBA" id="ARBA00023014"/>
    </source>
</evidence>
<dbReference type="GO" id="GO:0016114">
    <property type="term" value="P:terpenoid biosynthetic process"/>
    <property type="evidence" value="ECO:0007669"/>
    <property type="project" value="InterPro"/>
</dbReference>
<comment type="similarity">
    <text evidence="7">Belongs to the IspG family.</text>
</comment>
<dbReference type="Gene3D" id="3.20.20.20">
    <property type="entry name" value="Dihydropteroate synthase-like"/>
    <property type="match status" value="1"/>
</dbReference>
<evidence type="ECO:0000259" key="9">
    <source>
        <dbReference type="Pfam" id="PF26540"/>
    </source>
</evidence>
<dbReference type="EMBL" id="CP001843">
    <property type="protein sequence ID" value="AEF84971.1"/>
    <property type="molecule type" value="Genomic_DNA"/>
</dbReference>
<evidence type="ECO:0000256" key="4">
    <source>
        <dbReference type="ARBA" id="ARBA00023004"/>
    </source>
</evidence>
<dbReference type="HAMAP" id="MF_00159">
    <property type="entry name" value="IspG"/>
    <property type="match status" value="1"/>
</dbReference>
<dbReference type="GO" id="GO:0051539">
    <property type="term" value="F:4 iron, 4 sulfur cluster binding"/>
    <property type="evidence" value="ECO:0007669"/>
    <property type="project" value="UniProtKB-UniRule"/>
</dbReference>
<reference evidence="10 11" key="2">
    <citation type="journal article" date="2011" name="ISME J.">
        <title>RNA-seq reveals cooperative metabolic interactions between two termite-gut spirochete species in co-culture.</title>
        <authorList>
            <person name="Rosenthal A.Z."/>
            <person name="Matson E.G."/>
            <person name="Eldar A."/>
            <person name="Leadbetter J.R."/>
        </authorList>
    </citation>
    <scope>NUCLEOTIDE SEQUENCE [LARGE SCALE GENOMIC DNA]</scope>
    <source>
        <strain evidence="11">ATCC BAA-887 / DSM 12427 / ZAS-2</strain>
    </source>
</reference>
<evidence type="ECO:0000256" key="3">
    <source>
        <dbReference type="ARBA" id="ARBA00023002"/>
    </source>
</evidence>
<evidence type="ECO:0000313" key="11">
    <source>
        <dbReference type="Proteomes" id="UP000009223"/>
    </source>
</evidence>
<dbReference type="InterPro" id="IPR011005">
    <property type="entry name" value="Dihydropteroate_synth-like_sf"/>
</dbReference>
<dbReference type="STRING" id="545694.TREPR_2651"/>
<keyword evidence="3 7" id="KW-0560">Oxidoreductase</keyword>
<dbReference type="Gene3D" id="3.30.413.10">
    <property type="entry name" value="Sulfite Reductase Hemoprotein, domain 1"/>
    <property type="match status" value="1"/>
</dbReference>
<proteinExistence type="inferred from homology"/>
<dbReference type="AlphaFoldDB" id="F5YR82"/>
<feature type="binding site" evidence="7">
    <location>
        <position position="309"/>
    </location>
    <ligand>
        <name>[4Fe-4S] cluster</name>
        <dbReference type="ChEBI" id="CHEBI:49883"/>
    </ligand>
</feature>
<sequence length="359" mass="38354">MQTVSIGGGLPVVIQTMWKDRLSFSDLEGPSGEKTVERIRRLQAMGCALLRFAVPDLEAAEVLGNLAAMVSMPLVADIHFDYKIALRCLDFPIAKIRINPGNIGGRDRVEKVLSKAAAQGVPIRIGVNAGSLPRDLGLRVDAGELSRAEALVGAAERELGIFDEFGFSNTLVSMKASSVAETIRANRLLAERTDAPLHIGVTEAGPLIAGVTRNAIALHALLSEGLGDTIRVSLSDTMENEVIAGREILNTAVEGSEAARERQGKRGGVTIISCPRCGRNSFDTHGFTQRWLDTFYAMDKTITVAVMGCAVNGPGEGRHADLGITGAGNKALIFRHGEVIRTIDAADADTAFREELDRV</sequence>
<accession>F5YR82</accession>
<feature type="binding site" evidence="7">
    <location>
        <position position="277"/>
    </location>
    <ligand>
        <name>[4Fe-4S] cluster</name>
        <dbReference type="ChEBI" id="CHEBI:49883"/>
    </ligand>
</feature>
<protein>
    <recommendedName>
        <fullName evidence="7">4-hydroxy-3-methylbut-2-en-1-yl diphosphate synthase (flavodoxin)</fullName>
        <ecNumber evidence="7">1.17.7.3</ecNumber>
    </recommendedName>
    <alternativeName>
        <fullName evidence="7">1-hydroxy-2-methyl-2-(E)-butenyl 4-diphosphate synthase</fullName>
    </alternativeName>
</protein>
<dbReference type="GO" id="GO:0141197">
    <property type="term" value="F:4-hydroxy-3-methylbut-2-enyl-diphosphate synthase activity (flavodoxin)"/>
    <property type="evidence" value="ECO:0007669"/>
    <property type="project" value="UniProtKB-EC"/>
</dbReference>
<dbReference type="Pfam" id="PF26540">
    <property type="entry name" value="GcpE_C"/>
    <property type="match status" value="1"/>
</dbReference>
<dbReference type="HOGENOM" id="CLU_042258_0_0_12"/>
<keyword evidence="11" id="KW-1185">Reference proteome</keyword>
<keyword evidence="5 7" id="KW-0411">Iron-sulfur</keyword>
<keyword evidence="6 7" id="KW-0414">Isoprene biosynthesis</keyword>
<dbReference type="InterPro" id="IPR058578">
    <property type="entry name" value="IspG_TIM"/>
</dbReference>
<dbReference type="PANTHER" id="PTHR30454">
    <property type="entry name" value="4-HYDROXY-3-METHYLBUT-2-EN-1-YL DIPHOSPHATE SYNTHASE"/>
    <property type="match status" value="1"/>
</dbReference>
<evidence type="ECO:0000256" key="1">
    <source>
        <dbReference type="ARBA" id="ARBA00022485"/>
    </source>
</evidence>
<comment type="cofactor">
    <cofactor evidence="7">
        <name>[4Fe-4S] cluster</name>
        <dbReference type="ChEBI" id="CHEBI:49883"/>
    </cofactor>
    <text evidence="7">Binds 1 [4Fe-4S] cluster.</text>
</comment>
<dbReference type="InterPro" id="IPR004588">
    <property type="entry name" value="IspG_bac-typ"/>
</dbReference>
<dbReference type="EC" id="1.17.7.3" evidence="7"/>
<dbReference type="KEGG" id="tpi:TREPR_2651"/>
<dbReference type="PIRSF" id="PIRSF004640">
    <property type="entry name" value="IspG"/>
    <property type="match status" value="1"/>
</dbReference>
<keyword evidence="1 7" id="KW-0004">4Fe-4S</keyword>
<dbReference type="UniPathway" id="UPA00056">
    <property type="reaction ID" value="UER00096"/>
</dbReference>
<dbReference type="PANTHER" id="PTHR30454:SF0">
    <property type="entry name" value="4-HYDROXY-3-METHYLBUT-2-EN-1-YL DIPHOSPHATE SYNTHASE (FERREDOXIN), CHLOROPLASTIC"/>
    <property type="match status" value="1"/>
</dbReference>
<dbReference type="SUPFAM" id="SSF56014">
    <property type="entry name" value="Nitrite and sulphite reductase 4Fe-4S domain-like"/>
    <property type="match status" value="1"/>
</dbReference>
<reference evidence="11" key="1">
    <citation type="submission" date="2009-12" db="EMBL/GenBank/DDBJ databases">
        <title>Complete sequence of Treponema primitia strain ZAS-2.</title>
        <authorList>
            <person name="Tetu S.G."/>
            <person name="Matson E."/>
            <person name="Ren Q."/>
            <person name="Seshadri R."/>
            <person name="Elbourne L."/>
            <person name="Hassan K.A."/>
            <person name="Durkin A."/>
            <person name="Radune D."/>
            <person name="Mohamoud Y."/>
            <person name="Shay R."/>
            <person name="Jin S."/>
            <person name="Zhang X."/>
            <person name="Lucey K."/>
            <person name="Ballor N.R."/>
            <person name="Ottesen E."/>
            <person name="Rosenthal R."/>
            <person name="Allen A."/>
            <person name="Leadbetter J.R."/>
            <person name="Paulsen I.T."/>
        </authorList>
    </citation>
    <scope>NUCLEOTIDE SEQUENCE [LARGE SCALE GENOMIC DNA]</scope>
    <source>
        <strain evidence="11">ATCC BAA-887 / DSM 12427 / ZAS-2</strain>
    </source>
</reference>